<accession>A0A382FFJ1</accession>
<dbReference type="EMBL" id="UINC01049288">
    <property type="protein sequence ID" value="SVB60887.1"/>
    <property type="molecule type" value="Genomic_DNA"/>
</dbReference>
<name>A0A382FFJ1_9ZZZZ</name>
<reference evidence="1" key="1">
    <citation type="submission" date="2018-05" db="EMBL/GenBank/DDBJ databases">
        <authorList>
            <person name="Lanie J.A."/>
            <person name="Ng W.-L."/>
            <person name="Kazmierczak K.M."/>
            <person name="Andrzejewski T.M."/>
            <person name="Davidsen T.M."/>
            <person name="Wayne K.J."/>
            <person name="Tettelin H."/>
            <person name="Glass J.I."/>
            <person name="Rusch D."/>
            <person name="Podicherti R."/>
            <person name="Tsui H.-C.T."/>
            <person name="Winkler M.E."/>
        </authorList>
    </citation>
    <scope>NUCLEOTIDE SEQUENCE</scope>
</reference>
<sequence length="34" mass="3755">MPILDWTKLSEYESDDYTIASQELACSGGSCEIV</sequence>
<proteinExistence type="predicted"/>
<organism evidence="1">
    <name type="scientific">marine metagenome</name>
    <dbReference type="NCBI Taxonomy" id="408172"/>
    <lineage>
        <taxon>unclassified sequences</taxon>
        <taxon>metagenomes</taxon>
        <taxon>ecological metagenomes</taxon>
    </lineage>
</organism>
<dbReference type="AlphaFoldDB" id="A0A382FFJ1"/>
<evidence type="ECO:0000313" key="1">
    <source>
        <dbReference type="EMBL" id="SVB60887.1"/>
    </source>
</evidence>
<protein>
    <submittedName>
        <fullName evidence="1">Uncharacterized protein</fullName>
    </submittedName>
</protein>
<gene>
    <name evidence="1" type="ORF">METZ01_LOCUS213741</name>
</gene>